<feature type="transmembrane region" description="Helical" evidence="1">
    <location>
        <begin position="113"/>
        <end position="131"/>
    </location>
</feature>
<dbReference type="InterPro" id="IPR002656">
    <property type="entry name" value="Acyl_transf_3_dom"/>
</dbReference>
<evidence type="ECO:0000313" key="4">
    <source>
        <dbReference type="Proteomes" id="UP001297540"/>
    </source>
</evidence>
<dbReference type="Proteomes" id="UP001297540">
    <property type="component" value="Chromosome"/>
</dbReference>
<keyword evidence="3" id="KW-0012">Acyltransferase</keyword>
<feature type="transmembrane region" description="Helical" evidence="1">
    <location>
        <begin position="137"/>
        <end position="159"/>
    </location>
</feature>
<dbReference type="InterPro" id="IPR050879">
    <property type="entry name" value="Acyltransferase_3"/>
</dbReference>
<dbReference type="GO" id="GO:0016747">
    <property type="term" value="F:acyltransferase activity, transferring groups other than amino-acyl groups"/>
    <property type="evidence" value="ECO:0007669"/>
    <property type="project" value="InterPro"/>
</dbReference>
<dbReference type="AlphaFoldDB" id="A0AAQ3QYJ6"/>
<reference evidence="3" key="2">
    <citation type="submission" date="2023-10" db="EMBL/GenBank/DDBJ databases">
        <title>Pathogen: clinical or host-associated sample.</title>
        <authorList>
            <person name="Hergert J."/>
            <person name="Casey R."/>
            <person name="Wagner J."/>
            <person name="Young E.L."/>
            <person name="Oakeson K.F."/>
        </authorList>
    </citation>
    <scope>NUCLEOTIDE SEQUENCE</scope>
    <source>
        <strain evidence="3">2021CK-01020</strain>
    </source>
</reference>
<evidence type="ECO:0000256" key="1">
    <source>
        <dbReference type="SAM" id="Phobius"/>
    </source>
</evidence>
<feature type="transmembrane region" description="Helical" evidence="1">
    <location>
        <begin position="195"/>
        <end position="212"/>
    </location>
</feature>
<feature type="transmembrane region" description="Helical" evidence="1">
    <location>
        <begin position="29"/>
        <end position="47"/>
    </location>
</feature>
<organism evidence="3 4">
    <name type="scientific">Pseudomonas aeruginosa</name>
    <dbReference type="NCBI Taxonomy" id="287"/>
    <lineage>
        <taxon>Bacteria</taxon>
        <taxon>Pseudomonadati</taxon>
        <taxon>Pseudomonadota</taxon>
        <taxon>Gammaproteobacteria</taxon>
        <taxon>Pseudomonadales</taxon>
        <taxon>Pseudomonadaceae</taxon>
        <taxon>Pseudomonas</taxon>
    </lineage>
</organism>
<evidence type="ECO:0000259" key="2">
    <source>
        <dbReference type="Pfam" id="PF01757"/>
    </source>
</evidence>
<sequence length="399" mass="44370">MNMKAEVPAAGLAAEGGPSRNLELDRLRAIAVLLTFYVHLYQVFYPWTFTMHYPRPESVADLFGNAWGGVDLFFVISGYIISRTLLEQLDGLRSGLQRAACIKAFYVRRVFRILPVAWVVLALVMACSLFLNQGQYFAPPVYNAQAALGIFTYTFNFWLPDNKIAGGVPLAPYWSLSVEEQFYPLFLILLKSTRARVLALVGTLLLVSLVLRPFSLSDPMKVFFFTQTRCDGLIYGCLLYLVSTQPWFTALRVRAGCHRYAGALLASVTAIGFGNVLAVPVVCALSLTLVFMAACEGGLLVFPQPLQALLDYLGKRSYTLYLVHIPMFFLTLELMHRYIRSEGIAITDALWPQYTALMLVLVFGATELIHRTVERPMIALGKRTAEAATPQALAPTPTP</sequence>
<feature type="transmembrane region" description="Helical" evidence="1">
    <location>
        <begin position="232"/>
        <end position="248"/>
    </location>
</feature>
<dbReference type="GO" id="GO:0016020">
    <property type="term" value="C:membrane"/>
    <property type="evidence" value="ECO:0007669"/>
    <property type="project" value="TreeGrafter"/>
</dbReference>
<evidence type="ECO:0000313" key="3">
    <source>
        <dbReference type="EMBL" id="WOS76935.1"/>
    </source>
</evidence>
<keyword evidence="1" id="KW-0472">Membrane</keyword>
<dbReference type="GO" id="GO:0000271">
    <property type="term" value="P:polysaccharide biosynthetic process"/>
    <property type="evidence" value="ECO:0007669"/>
    <property type="project" value="TreeGrafter"/>
</dbReference>
<dbReference type="RefSeq" id="WP_058171242.1">
    <property type="nucleotide sequence ID" value="NZ_FRGA01000022.1"/>
</dbReference>
<gene>
    <name evidence="3" type="ORF">L4V69_31305</name>
</gene>
<protein>
    <submittedName>
        <fullName evidence="3">Acyltransferase</fullName>
        <ecNumber evidence="3">2.3.-.-</ecNumber>
    </submittedName>
</protein>
<dbReference type="PANTHER" id="PTHR23028">
    <property type="entry name" value="ACETYLTRANSFERASE"/>
    <property type="match status" value="1"/>
</dbReference>
<name>A0AAQ3QYJ6_PSEAI</name>
<feature type="transmembrane region" description="Helical" evidence="1">
    <location>
        <begin position="67"/>
        <end position="86"/>
    </location>
</feature>
<feature type="transmembrane region" description="Helical" evidence="1">
    <location>
        <begin position="260"/>
        <end position="278"/>
    </location>
</feature>
<dbReference type="PANTHER" id="PTHR23028:SF53">
    <property type="entry name" value="ACYL_TRANSF_3 DOMAIN-CONTAINING PROTEIN"/>
    <property type="match status" value="1"/>
</dbReference>
<dbReference type="Pfam" id="PF01757">
    <property type="entry name" value="Acyl_transf_3"/>
    <property type="match status" value="1"/>
</dbReference>
<keyword evidence="1" id="KW-1133">Transmembrane helix</keyword>
<dbReference type="EC" id="2.3.-.-" evidence="3"/>
<feature type="domain" description="Acyltransferase 3" evidence="2">
    <location>
        <begin position="22"/>
        <end position="364"/>
    </location>
</feature>
<proteinExistence type="predicted"/>
<accession>A0AAQ3QYJ6</accession>
<keyword evidence="1" id="KW-0812">Transmembrane</keyword>
<reference evidence="3" key="1">
    <citation type="submission" date="2023-06" db="EMBL/GenBank/DDBJ databases">
        <authorList>
            <consortium name="Clinical and Environmental Microbiology Branch: Whole genome sequencing antimicrobial resistance pathogens in the healthcare setting"/>
        </authorList>
    </citation>
    <scope>NUCLEOTIDE SEQUENCE</scope>
    <source>
        <strain evidence="3">2021CK-01020</strain>
    </source>
</reference>
<dbReference type="EMBL" id="CP136986">
    <property type="protein sequence ID" value="WOS76935.1"/>
    <property type="molecule type" value="Genomic_DNA"/>
</dbReference>
<keyword evidence="3" id="KW-0808">Transferase</keyword>